<name>A0ACB6RCM4_9PLEO</name>
<reference evidence="1" key="1">
    <citation type="journal article" date="2020" name="Stud. Mycol.">
        <title>101 Dothideomycetes genomes: a test case for predicting lifestyles and emergence of pathogens.</title>
        <authorList>
            <person name="Haridas S."/>
            <person name="Albert R."/>
            <person name="Binder M."/>
            <person name="Bloem J."/>
            <person name="Labutti K."/>
            <person name="Salamov A."/>
            <person name="Andreopoulos B."/>
            <person name="Baker S."/>
            <person name="Barry K."/>
            <person name="Bills G."/>
            <person name="Bluhm B."/>
            <person name="Cannon C."/>
            <person name="Castanera R."/>
            <person name="Culley D."/>
            <person name="Daum C."/>
            <person name="Ezra D."/>
            <person name="Gonzalez J."/>
            <person name="Henrissat B."/>
            <person name="Kuo A."/>
            <person name="Liang C."/>
            <person name="Lipzen A."/>
            <person name="Lutzoni F."/>
            <person name="Magnuson J."/>
            <person name="Mondo S."/>
            <person name="Nolan M."/>
            <person name="Ohm R."/>
            <person name="Pangilinan J."/>
            <person name="Park H.-J."/>
            <person name="Ramirez L."/>
            <person name="Alfaro M."/>
            <person name="Sun H."/>
            <person name="Tritt A."/>
            <person name="Yoshinaga Y."/>
            <person name="Zwiers L.-H."/>
            <person name="Turgeon B."/>
            <person name="Goodwin S."/>
            <person name="Spatafora J."/>
            <person name="Crous P."/>
            <person name="Grigoriev I."/>
        </authorList>
    </citation>
    <scope>NUCLEOTIDE SEQUENCE</scope>
    <source>
        <strain evidence="1">ATCC 200398</strain>
    </source>
</reference>
<protein>
    <submittedName>
        <fullName evidence="1">Uncharacterized protein</fullName>
    </submittedName>
</protein>
<evidence type="ECO:0000313" key="1">
    <source>
        <dbReference type="EMBL" id="KAF2477009.1"/>
    </source>
</evidence>
<sequence length="300" mass="31921">MELQAVELLYGLGSGYFIFDIFTTVKRTEITIKGTRQSSAPIATATIVPTAWVATSTPSTRPNNAPKGSLEVSQDRTCGSSKQQTCLGSFWGDCCSRFGYCGRDNDYCTEGCQPAFGTCKNAVKQRRNTTTTDGSCGTGSGIDASCLGSRWGSCCSAFSFCGNNETYCGVGCQKQYGICLGSPVQIAGSLSEAEQSALTFLNKMQTGAIIGTVVWVLVLLLVAASYSHYRGFAAMATAVPTLKACCVVLSLGRFIAGLMLWDAALRLDGEGFCVAEKTMVGITVIWAFVPLADHCWRAML</sequence>
<keyword evidence="2" id="KW-1185">Reference proteome</keyword>
<dbReference type="Proteomes" id="UP000799755">
    <property type="component" value="Unassembled WGS sequence"/>
</dbReference>
<comment type="caution">
    <text evidence="1">The sequence shown here is derived from an EMBL/GenBank/DDBJ whole genome shotgun (WGS) entry which is preliminary data.</text>
</comment>
<dbReference type="EMBL" id="MU003493">
    <property type="protein sequence ID" value="KAF2477009.1"/>
    <property type="molecule type" value="Genomic_DNA"/>
</dbReference>
<organism evidence="1 2">
    <name type="scientific">Lindgomyces ingoldianus</name>
    <dbReference type="NCBI Taxonomy" id="673940"/>
    <lineage>
        <taxon>Eukaryota</taxon>
        <taxon>Fungi</taxon>
        <taxon>Dikarya</taxon>
        <taxon>Ascomycota</taxon>
        <taxon>Pezizomycotina</taxon>
        <taxon>Dothideomycetes</taxon>
        <taxon>Pleosporomycetidae</taxon>
        <taxon>Pleosporales</taxon>
        <taxon>Lindgomycetaceae</taxon>
        <taxon>Lindgomyces</taxon>
    </lineage>
</organism>
<gene>
    <name evidence="1" type="ORF">BDR25DRAFT_208924</name>
</gene>
<evidence type="ECO:0000313" key="2">
    <source>
        <dbReference type="Proteomes" id="UP000799755"/>
    </source>
</evidence>
<proteinExistence type="predicted"/>
<accession>A0ACB6RCM4</accession>